<evidence type="ECO:0000313" key="9">
    <source>
        <dbReference type="Proteomes" id="UP000231152"/>
    </source>
</evidence>
<feature type="transmembrane region" description="Helical" evidence="6">
    <location>
        <begin position="155"/>
        <end position="178"/>
    </location>
</feature>
<feature type="transmembrane region" description="Helical" evidence="6">
    <location>
        <begin position="185"/>
        <end position="203"/>
    </location>
</feature>
<evidence type="ECO:0000256" key="3">
    <source>
        <dbReference type="ARBA" id="ARBA00022692"/>
    </source>
</evidence>
<keyword evidence="3 6" id="KW-0812">Transmembrane</keyword>
<keyword evidence="2 6" id="KW-1003">Cell membrane</keyword>
<comment type="subcellular location">
    <subcellularLocation>
        <location evidence="1 6">Cell membrane</location>
        <topology evidence="1 6">Multi-pass membrane protein</topology>
    </subcellularLocation>
</comment>
<name>A0A2M8LEF9_9BACT</name>
<accession>A0A2M8LEF9</accession>
<evidence type="ECO:0000313" key="8">
    <source>
        <dbReference type="EMBL" id="PJE75766.1"/>
    </source>
</evidence>
<dbReference type="GO" id="GO:0005886">
    <property type="term" value="C:plasma membrane"/>
    <property type="evidence" value="ECO:0007669"/>
    <property type="project" value="UniProtKB-SubCell"/>
</dbReference>
<feature type="transmembrane region" description="Helical" evidence="6">
    <location>
        <begin position="102"/>
        <end position="123"/>
    </location>
</feature>
<protein>
    <recommendedName>
        <fullName evidence="6">TVP38/TMEM64 family membrane protein</fullName>
    </recommendedName>
</protein>
<dbReference type="Pfam" id="PF09335">
    <property type="entry name" value="VTT_dom"/>
    <property type="match status" value="1"/>
</dbReference>
<keyword evidence="4 6" id="KW-1133">Transmembrane helix</keyword>
<dbReference type="PANTHER" id="PTHR12677:SF59">
    <property type="entry name" value="GOLGI APPARATUS MEMBRANE PROTEIN TVP38-RELATED"/>
    <property type="match status" value="1"/>
</dbReference>
<evidence type="ECO:0000256" key="2">
    <source>
        <dbReference type="ARBA" id="ARBA00022475"/>
    </source>
</evidence>
<dbReference type="PANTHER" id="PTHR12677">
    <property type="entry name" value="GOLGI APPARATUS MEMBRANE PROTEIN TVP38-RELATED"/>
    <property type="match status" value="1"/>
</dbReference>
<evidence type="ECO:0000256" key="4">
    <source>
        <dbReference type="ARBA" id="ARBA00022989"/>
    </source>
</evidence>
<comment type="caution">
    <text evidence="8">The sequence shown here is derived from an EMBL/GenBank/DDBJ whole genome shotgun (WGS) entry which is preliminary data.</text>
</comment>
<evidence type="ECO:0000256" key="5">
    <source>
        <dbReference type="ARBA" id="ARBA00023136"/>
    </source>
</evidence>
<dbReference type="AlphaFoldDB" id="A0A2M8LEF9"/>
<evidence type="ECO:0000256" key="1">
    <source>
        <dbReference type="ARBA" id="ARBA00004651"/>
    </source>
</evidence>
<feature type="transmembrane region" description="Helical" evidence="6">
    <location>
        <begin position="209"/>
        <end position="228"/>
    </location>
</feature>
<gene>
    <name evidence="8" type="ORF">COV04_02355</name>
</gene>
<sequence length="236" mass="26424">MPKRPQKYSGARYVRLWNKYMGKEIRTIFNKNTIRLLLGIAGVLTIFIFLSFMATSYENEINALAEREGASGMVAYIFIIALAIIVAPISTVPLIPLASGLWGWFMAAILSIIGWAIGAQIAFHLARGFGKPLVEKFIPLEKLTRFEKRFSKEHLFWTIVFLRIVIPVDVLSYAVGLFSNVGSSVYFFATVFGISPFAFVLAYAGTLTISLQLAVLFVAVIIFIVWYVSTRILATY</sequence>
<evidence type="ECO:0000256" key="6">
    <source>
        <dbReference type="RuleBase" id="RU366058"/>
    </source>
</evidence>
<reference evidence="8 9" key="1">
    <citation type="submission" date="2017-09" db="EMBL/GenBank/DDBJ databases">
        <title>Depth-based differentiation of microbial function through sediment-hosted aquifers and enrichment of novel symbionts in the deep terrestrial subsurface.</title>
        <authorList>
            <person name="Probst A.J."/>
            <person name="Ladd B."/>
            <person name="Jarett J.K."/>
            <person name="Geller-Mcgrath D.E."/>
            <person name="Sieber C.M."/>
            <person name="Emerson J.B."/>
            <person name="Anantharaman K."/>
            <person name="Thomas B.C."/>
            <person name="Malmstrom R."/>
            <person name="Stieglmeier M."/>
            <person name="Klingl A."/>
            <person name="Woyke T."/>
            <person name="Ryan C.M."/>
            <person name="Banfield J.F."/>
        </authorList>
    </citation>
    <scope>NUCLEOTIDE SEQUENCE [LARGE SCALE GENOMIC DNA]</scope>
    <source>
        <strain evidence="8">CG10_big_fil_rev_8_21_14_0_10_48_11</strain>
    </source>
</reference>
<dbReference type="Proteomes" id="UP000231152">
    <property type="component" value="Unassembled WGS sequence"/>
</dbReference>
<evidence type="ECO:0000259" key="7">
    <source>
        <dbReference type="Pfam" id="PF09335"/>
    </source>
</evidence>
<proteinExistence type="inferred from homology"/>
<organism evidence="8 9">
    <name type="scientific">Candidatus Uhrbacteria bacterium CG10_big_fil_rev_8_21_14_0_10_48_11</name>
    <dbReference type="NCBI Taxonomy" id="1975037"/>
    <lineage>
        <taxon>Bacteria</taxon>
        <taxon>Candidatus Uhriibacteriota</taxon>
    </lineage>
</organism>
<dbReference type="InterPro" id="IPR032816">
    <property type="entry name" value="VTT_dom"/>
</dbReference>
<feature type="domain" description="VTT" evidence="7">
    <location>
        <begin position="93"/>
        <end position="206"/>
    </location>
</feature>
<feature type="transmembrane region" description="Helical" evidence="6">
    <location>
        <begin position="36"/>
        <end position="54"/>
    </location>
</feature>
<feature type="transmembrane region" description="Helical" evidence="6">
    <location>
        <begin position="74"/>
        <end position="95"/>
    </location>
</feature>
<dbReference type="InterPro" id="IPR015414">
    <property type="entry name" value="TMEM64"/>
</dbReference>
<keyword evidence="5 6" id="KW-0472">Membrane</keyword>
<dbReference type="EMBL" id="PFET01000009">
    <property type="protein sequence ID" value="PJE75766.1"/>
    <property type="molecule type" value="Genomic_DNA"/>
</dbReference>
<comment type="similarity">
    <text evidence="6">Belongs to the TVP38/TMEM64 family.</text>
</comment>